<dbReference type="AlphaFoldDB" id="A0A7J9FJ34"/>
<accession>A0A7J9FJ34</accession>
<comment type="caution">
    <text evidence="1">The sequence shown here is derived from an EMBL/GenBank/DDBJ whole genome shotgun (WGS) entry which is preliminary data.</text>
</comment>
<proteinExistence type="predicted"/>
<sequence>MKTERLKFAMLTVIHLSANHIANIENQTAIVLDQHATIPDSSVVMALSSTSMEKAMSISAWCLIPVYKSMAALSATAPQAKPRTLLGFKHLESCSTLTPFHLRLLRLQHGIVKSESKESSKQEQCDCTLKDTAEIMVNIVPMTKEDDRVHHYKVPSDDCFAHLEVQF</sequence>
<protein>
    <submittedName>
        <fullName evidence="1">Uncharacterized protein</fullName>
    </submittedName>
</protein>
<organism evidence="1 2">
    <name type="scientific">Gossypium trilobum</name>
    <dbReference type="NCBI Taxonomy" id="34281"/>
    <lineage>
        <taxon>Eukaryota</taxon>
        <taxon>Viridiplantae</taxon>
        <taxon>Streptophyta</taxon>
        <taxon>Embryophyta</taxon>
        <taxon>Tracheophyta</taxon>
        <taxon>Spermatophyta</taxon>
        <taxon>Magnoliopsida</taxon>
        <taxon>eudicotyledons</taxon>
        <taxon>Gunneridae</taxon>
        <taxon>Pentapetalae</taxon>
        <taxon>rosids</taxon>
        <taxon>malvids</taxon>
        <taxon>Malvales</taxon>
        <taxon>Malvaceae</taxon>
        <taxon>Malvoideae</taxon>
        <taxon>Gossypium</taxon>
    </lineage>
</organism>
<reference evidence="1 2" key="1">
    <citation type="journal article" date="2019" name="Genome Biol. Evol.">
        <title>Insights into the evolution of the New World diploid cottons (Gossypium, subgenus Houzingenia) based on genome sequencing.</title>
        <authorList>
            <person name="Grover C.E."/>
            <person name="Arick M.A. 2nd"/>
            <person name="Thrash A."/>
            <person name="Conover J.L."/>
            <person name="Sanders W.S."/>
            <person name="Peterson D.G."/>
            <person name="Frelichowski J.E."/>
            <person name="Scheffler J.A."/>
            <person name="Scheffler B.E."/>
            <person name="Wendel J.F."/>
        </authorList>
    </citation>
    <scope>NUCLEOTIDE SEQUENCE [LARGE SCALE GENOMIC DNA]</scope>
    <source>
        <strain evidence="1">8</strain>
        <tissue evidence="1">Leaf</tissue>
    </source>
</reference>
<keyword evidence="2" id="KW-1185">Reference proteome</keyword>
<dbReference type="EMBL" id="JABEZW010212852">
    <property type="protein sequence ID" value="MBA0784575.1"/>
    <property type="molecule type" value="Genomic_DNA"/>
</dbReference>
<feature type="non-terminal residue" evidence="1">
    <location>
        <position position="1"/>
    </location>
</feature>
<name>A0A7J9FJ34_9ROSI</name>
<evidence type="ECO:0000313" key="2">
    <source>
        <dbReference type="Proteomes" id="UP000593568"/>
    </source>
</evidence>
<dbReference type="PANTHER" id="PTHR31656">
    <property type="entry name" value="ROOT CAP DOMAIN-CONTAINING PROTEIN"/>
    <property type="match status" value="1"/>
</dbReference>
<gene>
    <name evidence="1" type="ORF">Gotri_027714</name>
</gene>
<evidence type="ECO:0000313" key="1">
    <source>
        <dbReference type="EMBL" id="MBA0784575.1"/>
    </source>
</evidence>
<dbReference type="Proteomes" id="UP000593568">
    <property type="component" value="Unassembled WGS sequence"/>
</dbReference>